<accession>A0ACC2S1F3</accession>
<proteinExistence type="predicted"/>
<organism evidence="1 2">
    <name type="scientific">Entomophthora muscae</name>
    <dbReference type="NCBI Taxonomy" id="34485"/>
    <lineage>
        <taxon>Eukaryota</taxon>
        <taxon>Fungi</taxon>
        <taxon>Fungi incertae sedis</taxon>
        <taxon>Zoopagomycota</taxon>
        <taxon>Entomophthoromycotina</taxon>
        <taxon>Entomophthoromycetes</taxon>
        <taxon>Entomophthorales</taxon>
        <taxon>Entomophthoraceae</taxon>
        <taxon>Entomophthora</taxon>
    </lineage>
</organism>
<evidence type="ECO:0000313" key="2">
    <source>
        <dbReference type="Proteomes" id="UP001165960"/>
    </source>
</evidence>
<dbReference type="Proteomes" id="UP001165960">
    <property type="component" value="Unassembled WGS sequence"/>
</dbReference>
<keyword evidence="2" id="KW-1185">Reference proteome</keyword>
<gene>
    <name evidence="1" type="ORF">DSO57_1036404</name>
</gene>
<dbReference type="EMBL" id="QTSX02006029">
    <property type="protein sequence ID" value="KAJ9056114.1"/>
    <property type="molecule type" value="Genomic_DNA"/>
</dbReference>
<comment type="caution">
    <text evidence="1">The sequence shown here is derived from an EMBL/GenBank/DDBJ whole genome shotgun (WGS) entry which is preliminary data.</text>
</comment>
<sequence>MEPPSEPVPQGFTYIQKQQPQIFQSDGLTLETPHPSHKKELRLDLETIRRQDVPAGSTSRNSPLKGYSSLAPQETSPR</sequence>
<reference evidence="1" key="1">
    <citation type="submission" date="2022-04" db="EMBL/GenBank/DDBJ databases">
        <title>Genome of the entomopathogenic fungus Entomophthora muscae.</title>
        <authorList>
            <person name="Elya C."/>
            <person name="Lovett B.R."/>
            <person name="Lee E."/>
            <person name="Macias A.M."/>
            <person name="Hajek A.E."/>
            <person name="De Bivort B.L."/>
            <person name="Kasson M.T."/>
            <person name="De Fine Licht H.H."/>
            <person name="Stajich J.E."/>
        </authorList>
    </citation>
    <scope>NUCLEOTIDE SEQUENCE</scope>
    <source>
        <strain evidence="1">Berkeley</strain>
    </source>
</reference>
<name>A0ACC2S1F3_9FUNG</name>
<protein>
    <submittedName>
        <fullName evidence="1">Uncharacterized protein</fullName>
    </submittedName>
</protein>
<evidence type="ECO:0000313" key="1">
    <source>
        <dbReference type="EMBL" id="KAJ9056114.1"/>
    </source>
</evidence>